<dbReference type="PANTHER" id="PTHR43128">
    <property type="entry name" value="L-2-HYDROXYCARBOXYLATE DEHYDROGENASE (NAD(P)(+))"/>
    <property type="match status" value="1"/>
</dbReference>
<organism evidence="1 2">
    <name type="scientific">Tissierella carlieri</name>
    <dbReference type="NCBI Taxonomy" id="689904"/>
    <lineage>
        <taxon>Bacteria</taxon>
        <taxon>Bacillati</taxon>
        <taxon>Bacillota</taxon>
        <taxon>Tissierellia</taxon>
        <taxon>Tissierellales</taxon>
        <taxon>Tissierellaceae</taxon>
        <taxon>Tissierella</taxon>
    </lineage>
</organism>
<evidence type="ECO:0000313" key="2">
    <source>
        <dbReference type="Proteomes" id="UP001524478"/>
    </source>
</evidence>
<dbReference type="SUPFAM" id="SSF51735">
    <property type="entry name" value="NAD(P)-binding Rossmann-fold domains"/>
    <property type="match status" value="1"/>
</dbReference>
<dbReference type="Gene3D" id="3.40.50.720">
    <property type="entry name" value="NAD(P)-binding Rossmann-like Domain"/>
    <property type="match status" value="1"/>
</dbReference>
<dbReference type="RefSeq" id="WP_256310901.1">
    <property type="nucleotide sequence ID" value="NZ_JANGAC010000004.1"/>
</dbReference>
<protein>
    <submittedName>
        <fullName evidence="1">Lactate dehydrogenase</fullName>
    </submittedName>
</protein>
<dbReference type="PANTHER" id="PTHR43128:SF16">
    <property type="entry name" value="L-LACTATE DEHYDROGENASE"/>
    <property type="match status" value="1"/>
</dbReference>
<proteinExistence type="predicted"/>
<comment type="caution">
    <text evidence="1">The sequence shown here is derived from an EMBL/GenBank/DDBJ whole genome shotgun (WGS) entry which is preliminary data.</text>
</comment>
<sequence>MFKYYKLEDKYLFSKFDYNNLAKSSEEEIKNADGLIYFLNQLPQMNSRKYFSISHPSLLNLKDEGLNMLKLENRNLVDNIPDWILEKIENKKLVAVNTNYPNWKDVLNKSIKKKWKLNLIALGDVGSTLTLGLRLLGGDCISKIGIYDRDINRLKRWEYELNQIRRPFDELAFPPINIIDQDNLFNCDIFVFCASKGIPPVGSNVTDVRMAQFESNSEIIKKYARMARDARFQGIFAVVSDPVDLLCKVAFLESNKDESGNMDFHGLSADQIIGYGLGVMNGRACFYAEKSLEMIHYLHEGRVFGPHGEGLIVADSIENYNEEISNYLTNKTINANKEVREFGYKPFVAPSISSGALSLIATIKGDWFYGSTYMREVYMGAKCRLLPSGIEVEQLNLPESLVNRLEETYSKLAAII</sequence>
<gene>
    <name evidence="1" type="ORF">NE686_06585</name>
</gene>
<accession>A0ABT1S8F8</accession>
<dbReference type="EMBL" id="JANGAC010000004">
    <property type="protein sequence ID" value="MCQ4922743.1"/>
    <property type="molecule type" value="Genomic_DNA"/>
</dbReference>
<reference evidence="1 2" key="1">
    <citation type="submission" date="2022-06" db="EMBL/GenBank/DDBJ databases">
        <title>Isolation of gut microbiota from human fecal samples.</title>
        <authorList>
            <person name="Pamer E.G."/>
            <person name="Barat B."/>
            <person name="Waligurski E."/>
            <person name="Medina S."/>
            <person name="Paddock L."/>
            <person name="Mostad J."/>
        </authorList>
    </citation>
    <scope>NUCLEOTIDE SEQUENCE [LARGE SCALE GENOMIC DNA]</scope>
    <source>
        <strain evidence="1 2">DFI.7.95</strain>
    </source>
</reference>
<evidence type="ECO:0000313" key="1">
    <source>
        <dbReference type="EMBL" id="MCQ4922743.1"/>
    </source>
</evidence>
<keyword evidence="2" id="KW-1185">Reference proteome</keyword>
<dbReference type="Proteomes" id="UP001524478">
    <property type="component" value="Unassembled WGS sequence"/>
</dbReference>
<dbReference type="InterPro" id="IPR036291">
    <property type="entry name" value="NAD(P)-bd_dom_sf"/>
</dbReference>
<name>A0ABT1S8F8_9FIRM</name>